<keyword evidence="2" id="KW-0812">Transmembrane</keyword>
<dbReference type="InterPro" id="IPR036779">
    <property type="entry name" value="LysM_dom_sf"/>
</dbReference>
<accession>A0A7L9IZ24</accession>
<dbReference type="CDD" id="cd00118">
    <property type="entry name" value="LysM"/>
    <property type="match status" value="2"/>
</dbReference>
<feature type="domain" description="LysM" evidence="3">
    <location>
        <begin position="224"/>
        <end position="273"/>
    </location>
</feature>
<dbReference type="Proteomes" id="UP000593998">
    <property type="component" value="Chromosome"/>
</dbReference>
<dbReference type="RefSeq" id="WP_192910877.1">
    <property type="nucleotide sequence ID" value="NZ_CP062789.1"/>
</dbReference>
<feature type="transmembrane region" description="Helical" evidence="2">
    <location>
        <begin position="54"/>
        <end position="79"/>
    </location>
</feature>
<dbReference type="SMART" id="SM00257">
    <property type="entry name" value="LysM"/>
    <property type="match status" value="2"/>
</dbReference>
<feature type="domain" description="LysM" evidence="3">
    <location>
        <begin position="164"/>
        <end position="214"/>
    </location>
</feature>
<feature type="compositionally biased region" description="Low complexity" evidence="1">
    <location>
        <begin position="317"/>
        <end position="346"/>
    </location>
</feature>
<keyword evidence="2" id="KW-0472">Membrane</keyword>
<evidence type="ECO:0000259" key="3">
    <source>
        <dbReference type="PROSITE" id="PS51782"/>
    </source>
</evidence>
<feature type="region of interest" description="Disordered" evidence="1">
    <location>
        <begin position="275"/>
        <end position="349"/>
    </location>
</feature>
<dbReference type="PROSITE" id="PS51782">
    <property type="entry name" value="LYSM"/>
    <property type="match status" value="2"/>
</dbReference>
<dbReference type="InterPro" id="IPR018392">
    <property type="entry name" value="LysM"/>
</dbReference>
<dbReference type="Pfam" id="PF01476">
    <property type="entry name" value="LysM"/>
    <property type="match status" value="2"/>
</dbReference>
<feature type="compositionally biased region" description="Low complexity" evidence="1">
    <location>
        <begin position="127"/>
        <end position="150"/>
    </location>
</feature>
<gene>
    <name evidence="4" type="ORF">IGS73_14935</name>
</gene>
<evidence type="ECO:0000313" key="4">
    <source>
        <dbReference type="EMBL" id="QOK22364.1"/>
    </source>
</evidence>
<name>A0A7L9IZ24_9MICO</name>
<feature type="transmembrane region" description="Helical" evidence="2">
    <location>
        <begin position="7"/>
        <end position="34"/>
    </location>
</feature>
<dbReference type="PANTHER" id="PTHR34700:SF4">
    <property type="entry name" value="PHAGE-LIKE ELEMENT PBSX PROTEIN XKDP"/>
    <property type="match status" value="1"/>
</dbReference>
<feature type="region of interest" description="Disordered" evidence="1">
    <location>
        <begin position="127"/>
        <end position="161"/>
    </location>
</feature>
<keyword evidence="2" id="KW-1133">Transmembrane helix</keyword>
<feature type="transmembrane region" description="Helical" evidence="2">
    <location>
        <begin position="354"/>
        <end position="373"/>
    </location>
</feature>
<dbReference type="Gene3D" id="3.10.350.10">
    <property type="entry name" value="LysM domain"/>
    <property type="match status" value="2"/>
</dbReference>
<organism evidence="4 5">
    <name type="scientific">Janibacter indicus</name>
    <dbReference type="NCBI Taxonomy" id="857417"/>
    <lineage>
        <taxon>Bacteria</taxon>
        <taxon>Bacillati</taxon>
        <taxon>Actinomycetota</taxon>
        <taxon>Actinomycetes</taxon>
        <taxon>Micrococcales</taxon>
        <taxon>Intrasporangiaceae</taxon>
        <taxon>Janibacter</taxon>
    </lineage>
</organism>
<reference evidence="4 5" key="1">
    <citation type="submission" date="2020-10" db="EMBL/GenBank/DDBJ databases">
        <title>Janibacter indicus TT2 genome sequence.</title>
        <authorList>
            <person name="Lee K."/>
            <person name="Ganzorig M."/>
        </authorList>
    </citation>
    <scope>NUCLEOTIDE SEQUENCE [LARGE SCALE GENOMIC DNA]</scope>
    <source>
        <strain evidence="4 5">TT2</strain>
    </source>
</reference>
<evidence type="ECO:0000256" key="1">
    <source>
        <dbReference type="SAM" id="MobiDB-lite"/>
    </source>
</evidence>
<dbReference type="InterPro" id="IPR052196">
    <property type="entry name" value="Bact_Kbp"/>
</dbReference>
<protein>
    <submittedName>
        <fullName evidence="4">LysM peptidoglycan-binding domain-containing protein</fullName>
    </submittedName>
</protein>
<dbReference type="PANTHER" id="PTHR34700">
    <property type="entry name" value="POTASSIUM BINDING PROTEIN KBP"/>
    <property type="match status" value="1"/>
</dbReference>
<dbReference type="AlphaFoldDB" id="A0A7L9IZ24"/>
<proteinExistence type="predicted"/>
<evidence type="ECO:0000313" key="5">
    <source>
        <dbReference type="Proteomes" id="UP000593998"/>
    </source>
</evidence>
<evidence type="ECO:0000256" key="2">
    <source>
        <dbReference type="SAM" id="Phobius"/>
    </source>
</evidence>
<dbReference type="EMBL" id="CP062789">
    <property type="protein sequence ID" value="QOK22364.1"/>
    <property type="molecule type" value="Genomic_DNA"/>
</dbReference>
<sequence>MKQRLTGLAYLLTIIVILVGLPAALVAVGSPWPARIPAAGDVWGSLTSPDDGRLALAALTVLGWICWLVITVSVLLEVAARLRGTAKAPSLPGLALPQSWARGLVAGALLLLSSTPTDALATPADITSSHAATPPATVTAPVGPAASTPTESEPPAATHSEPTASITVMQGDSLWALAETHLGDGREFTKILDLNRDVLGDNSAMLKPGTILQIPAPAHEADAEQVTVKAGDTLSGIAQDALGDADKYPQIAHANPDLVHDPDHIETGWVLAMPETGTPRANSAPGESAPPPASPPAEDTSAADRQAKDPAPTAAVATPRSTTTQTQTPAPTSSRSAAPSDAAPASHTQVPAPAWAVTGLTGAGAVLAGGLFLRRRLVRQRAMRGRRPGRTIVAPSPEMATLDRTITHVGSTTVATIDWMDNVLRRVAAATTDGHLPSLIAVELATDEMTLHLDQPMPAPQPWKASGDQKRWTLPTDTDLDDVGPHAPDHEAPWPMLVTIGATEARPWWLLNLEDLTLEVTGDQHCAEAFARYLAAELAVNAWSSHSRVHLMGIGSELDGLNPERMTTHPDWNEEAAAHFLLETIETIDRADDLDADVPTLRATGQGQDAWPARALIVAGTPSSEALTQLEQTVRSAASRTSTGIIRINPDHPSDEAMAVDIDATGRVRLPRAGLDLDGVGLTPDEARTCAQLAAEYRRQDPAPIPGITEPAQPWQNWSDAAGALREEHTLPRDTPADEEATTISILDAADEDYLHTGATTEEDLAALSPQVPADTAADVQNADPTLDDDLANWWSDTCPAPRVTFLGPVSVRPANGTPVTERKAYWTEVVSYLALHPHGTTKGDLATDFEISDARVRTVINHAREWLGTNPATGQKHLPDARKGPAAQQRGVPVYELVDVLTDADLFRRLRIRGQARGPAGIEDLLAALRLVQGAPFSHLRPGGWSWLTEGERIDEVLTHAIVDTAHLATTECLRTGDLNTARFAATTALHAAPYEHIPQLDLARITEAEGETEAADELVRAGICNTTDNDGDGPLDLPERTQQVIDERAWVRPSRQAS</sequence>